<dbReference type="EMBL" id="MG198776">
    <property type="protein sequence ID" value="ATW58470.1"/>
    <property type="molecule type" value="Genomic_DNA"/>
</dbReference>
<proteinExistence type="predicted"/>
<evidence type="ECO:0000313" key="1">
    <source>
        <dbReference type="EMBL" id="ATW58470.1"/>
    </source>
</evidence>
<dbReference type="Proteomes" id="UP000241822">
    <property type="component" value="Segment"/>
</dbReference>
<dbReference type="OrthoDB" id="35022at10239"/>
<evidence type="ECO:0000313" key="2">
    <source>
        <dbReference type="Proteomes" id="UP000241822"/>
    </source>
</evidence>
<sequence length="76" mass="8628">MRGKSLENNPPYRELHALIVLTNGLLCDDNFDMEEHDAIVEACGMTPEDEDCVEAMNLTCMGHRIPPELKERIDAR</sequence>
<protein>
    <submittedName>
        <fullName evidence="1">Uncharacterized protein</fullName>
    </submittedName>
</protein>
<accession>A0A2H4P8G5</accession>
<name>A0A2H4P8G5_9CAUD</name>
<reference evidence="1 2" key="1">
    <citation type="submission" date="2017-10" db="EMBL/GenBank/DDBJ databases">
        <authorList>
            <person name="Almansoob K.M."/>
            <person name="Barra A."/>
            <person name="Canlas S.M."/>
            <person name="Chawla N."/>
            <person name="Johnson B.N."/>
            <person name="Kuhl M.D."/>
            <person name="Lin J.Y."/>
            <person name="Patel D.V."/>
            <person name="Reddy A.G."/>
            <person name="Sobol L."/>
            <person name="Solorzano-Papili D."/>
            <person name="Monti D.L."/>
            <person name="Stoner T.H."/>
            <person name="Garlena R.A."/>
            <person name="Russell D.A."/>
            <person name="Pope W.H."/>
            <person name="Jacobs-Sera D."/>
            <person name="Hatfull G.F."/>
        </authorList>
    </citation>
    <scope>NUCLEOTIDE SEQUENCE [LARGE SCALE GENOMIC DNA]</scope>
</reference>
<keyword evidence="2" id="KW-1185">Reference proteome</keyword>
<gene>
    <name evidence="1" type="ORF">SEA_C3PO_71</name>
</gene>
<organism evidence="1 2">
    <name type="scientific">Corynebacterium phage C3PO</name>
    <dbReference type="NCBI Taxonomy" id="2047868"/>
    <lineage>
        <taxon>Viruses</taxon>
        <taxon>Duplodnaviria</taxon>
        <taxon>Heunggongvirae</taxon>
        <taxon>Uroviricota</taxon>
        <taxon>Caudoviricetes</taxon>
        <taxon>Zierdtviridae</taxon>
        <taxon>Toshachvirinae</taxon>
        <taxon>Ceetrepovirus</taxon>
        <taxon>Ceetrepovirus C3PO</taxon>
        <taxon>Corynebacterium virus C3PO</taxon>
    </lineage>
</organism>